<accession>A0A4U7JG58</accession>
<dbReference type="EMBL" id="CP061336">
    <property type="protein sequence ID" value="QNU66714.1"/>
    <property type="molecule type" value="Genomic_DNA"/>
</dbReference>
<dbReference type="RefSeq" id="WP_137697479.1">
    <property type="nucleotide sequence ID" value="NZ_CP061336.1"/>
</dbReference>
<dbReference type="OrthoDB" id="2729426at2"/>
<gene>
    <name evidence="1" type="ORF">EHE19_018030</name>
</gene>
<keyword evidence="2" id="KW-1185">Reference proteome</keyword>
<dbReference type="Proteomes" id="UP000306409">
    <property type="component" value="Chromosome"/>
</dbReference>
<dbReference type="AlphaFoldDB" id="A0A4U7JG58"/>
<reference evidence="1 2" key="1">
    <citation type="submission" date="2020-09" db="EMBL/GenBank/DDBJ databases">
        <title>Characterization and genome sequencing of Ruminiclostridium sp. nov. MA18.</title>
        <authorList>
            <person name="Rettenmaier R."/>
            <person name="Kowollik M.-L."/>
            <person name="Liebl W."/>
            <person name="Zverlov V."/>
        </authorList>
    </citation>
    <scope>NUCLEOTIDE SEQUENCE [LARGE SCALE GENOMIC DNA]</scope>
    <source>
        <strain evidence="1 2">MA18</strain>
    </source>
</reference>
<proteinExistence type="predicted"/>
<evidence type="ECO:0000313" key="1">
    <source>
        <dbReference type="EMBL" id="QNU66714.1"/>
    </source>
</evidence>
<organism evidence="1 2">
    <name type="scientific">Ruminiclostridium herbifermentans</name>
    <dbReference type="NCBI Taxonomy" id="2488810"/>
    <lineage>
        <taxon>Bacteria</taxon>
        <taxon>Bacillati</taxon>
        <taxon>Bacillota</taxon>
        <taxon>Clostridia</taxon>
        <taxon>Eubacteriales</taxon>
        <taxon>Oscillospiraceae</taxon>
        <taxon>Ruminiclostridium</taxon>
    </lineage>
</organism>
<name>A0A4U7JG58_9FIRM</name>
<protein>
    <submittedName>
        <fullName evidence="1">Uncharacterized protein</fullName>
    </submittedName>
</protein>
<sequence length="284" mass="30951">MKFKKLIGIFLVLMMIISSSTAIFASSDTVTSKEGNIIVQKVQVYPENNNARSASVSAPSYIIYTLFADPDDLRTIKLTVELEDCITPVTSFNGLITIANSNGTQTSTTSVSGSMFYSKTWTITKPITSTIEETINFGGGSVTQALKDYINPNLQVKRTNQVGGSYNSIVGAMGGERHHLIAQENISATTINKYDSNKKVIGTVTAGTAPCILLTSADHQKTASYGNSASAIAYRASQLALVRQGKYLQAMENDMLDLRRSVGRKYDNAYIQAMQYARSLGWYQ</sequence>
<dbReference type="KEGG" id="rher:EHE19_018030"/>
<evidence type="ECO:0000313" key="2">
    <source>
        <dbReference type="Proteomes" id="UP000306409"/>
    </source>
</evidence>